<accession>A0A0A7CN13</accession>
<dbReference type="SUPFAM" id="SSF51445">
    <property type="entry name" value="(Trans)glycosidases"/>
    <property type="match status" value="1"/>
</dbReference>
<evidence type="ECO:0000256" key="2">
    <source>
        <dbReference type="ARBA" id="ARBA00022729"/>
    </source>
</evidence>
<keyword evidence="2 5" id="KW-0732">Signal</keyword>
<organism evidence="6">
    <name type="scientific">Achlya hypogyna</name>
    <name type="common">Oomycete</name>
    <name type="synonym">Protoachlya hypogyna</name>
    <dbReference type="NCBI Taxonomy" id="1202772"/>
    <lineage>
        <taxon>Eukaryota</taxon>
        <taxon>Sar</taxon>
        <taxon>Stramenopiles</taxon>
        <taxon>Oomycota</taxon>
        <taxon>Saprolegniomycetes</taxon>
        <taxon>Saprolegniales</taxon>
        <taxon>Achlyaceae</taxon>
        <taxon>Achlya</taxon>
    </lineage>
</organism>
<dbReference type="Gene3D" id="3.20.20.80">
    <property type="entry name" value="Glycosidases"/>
    <property type="match status" value="1"/>
</dbReference>
<keyword evidence="4" id="KW-0325">Glycoprotein</keyword>
<evidence type="ECO:0000256" key="5">
    <source>
        <dbReference type="SAM" id="SignalP"/>
    </source>
</evidence>
<feature type="chain" id="PRO_5013130787" evidence="5">
    <location>
        <begin position="16"/>
        <end position="491"/>
    </location>
</feature>
<dbReference type="InterPro" id="IPR004886">
    <property type="entry name" value="Glucanosyltransferase"/>
</dbReference>
<dbReference type="EMBL" id="KM038389">
    <property type="protein sequence ID" value="AIG55850.1"/>
    <property type="molecule type" value="Genomic_DNA"/>
</dbReference>
<dbReference type="GO" id="GO:0034411">
    <property type="term" value="P:cell wall (1-&gt;3)-beta-D-glucan biosynthetic process"/>
    <property type="evidence" value="ECO:0007669"/>
    <property type="project" value="TreeGrafter"/>
</dbReference>
<dbReference type="GO" id="GO:0005886">
    <property type="term" value="C:plasma membrane"/>
    <property type="evidence" value="ECO:0007669"/>
    <property type="project" value="TreeGrafter"/>
</dbReference>
<dbReference type="Pfam" id="PF03198">
    <property type="entry name" value="Glyco_hydro_72"/>
    <property type="match status" value="1"/>
</dbReference>
<dbReference type="PANTHER" id="PTHR31468">
    <property type="entry name" value="1,3-BETA-GLUCANOSYLTRANSFERASE GAS1"/>
    <property type="match status" value="1"/>
</dbReference>
<name>A0A0A7CN13_ACHHY</name>
<dbReference type="GO" id="GO:0042124">
    <property type="term" value="F:1,3-beta-glucanosyltransferase activity"/>
    <property type="evidence" value="ECO:0007669"/>
    <property type="project" value="TreeGrafter"/>
</dbReference>
<dbReference type="InterPro" id="IPR017853">
    <property type="entry name" value="GH"/>
</dbReference>
<sequence length="491" mass="52720">MRGLLLTCLLVAAAALEPIVIKGQRMFGAVSGSPFVVQGVDYYPRPNAGINDKNSVDFFTDDQAATWGPHIAAFQALNVNVVRLYAVDPTKSHDKFMCALSAAGIYVMIELASSCPGCEITSEPYPTCYPASLKTRGQQIIAAFSKYSNVLVKLPNFNDGFSGGNEVNHRVKDPATNAPCQKKFIRDMRAFAQSCSKSMRQVPIGIAVADSERSANALYYNCRTDAADELENVECTRPCDPKATTAVEGPGFVELKKHLTAYKMTVPVVLTEFGCLNEAFPTVDGYAAQRTWVQVPWLVKDPDLVAGGVAFEFSTENANSMADAPYPFKSFGKQNYGLGYFTPATCDHASVPCVFNKMPNFKLLAAQYAQLPIATKGFTFKDKYTAFRTVVPACPAQFAALKSIKWAPDAAPNLQCPNYTKVAVCPGDLSFLNGQLDNDTTVTIAPILPQTTAPNAPTMPGGATATTKPASSTATTNVVSAAIVLALFAHT</sequence>
<evidence type="ECO:0000256" key="1">
    <source>
        <dbReference type="ARBA" id="ARBA00007528"/>
    </source>
</evidence>
<comment type="similarity">
    <text evidence="1">Belongs to the glycosyl hydrolase 72 family.</text>
</comment>
<feature type="signal peptide" evidence="5">
    <location>
        <begin position="1"/>
        <end position="15"/>
    </location>
</feature>
<keyword evidence="3" id="KW-1015">Disulfide bond</keyword>
<proteinExistence type="inferred from homology"/>
<evidence type="ECO:0000256" key="4">
    <source>
        <dbReference type="ARBA" id="ARBA00023180"/>
    </source>
</evidence>
<dbReference type="AlphaFoldDB" id="A0A0A7CN13"/>
<dbReference type="PANTHER" id="PTHR31468:SF2">
    <property type="entry name" value="1,3-BETA-GLUCANOSYLTRANSFERASE GAS1"/>
    <property type="match status" value="1"/>
</dbReference>
<reference evidence="6" key="1">
    <citation type="journal article" date="2014" name="Genome Biol. Evol.">
        <title>The secreted proteins of Achlya hypogyna and Thraustotheca clavata identify the ancestral oomycete secretome and reveal gene acquisitions by horizontal gene transfer.</title>
        <authorList>
            <person name="Misner I."/>
            <person name="Blouin N."/>
            <person name="Leonard G."/>
            <person name="Richards T.A."/>
            <person name="Lane C.E."/>
        </authorList>
    </citation>
    <scope>NUCLEOTIDE SEQUENCE</scope>
    <source>
        <strain evidence="6">ATCC 48635</strain>
    </source>
</reference>
<protein>
    <submittedName>
        <fullName evidence="6">Secreted protein</fullName>
    </submittedName>
</protein>
<evidence type="ECO:0000256" key="3">
    <source>
        <dbReference type="ARBA" id="ARBA00023157"/>
    </source>
</evidence>
<evidence type="ECO:0000313" key="6">
    <source>
        <dbReference type="EMBL" id="AIG55850.1"/>
    </source>
</evidence>